<dbReference type="PANTHER" id="PTHR43441">
    <property type="entry name" value="RIBOSOMAL-PROTEIN-SERINE ACETYLTRANSFERASE"/>
    <property type="match status" value="1"/>
</dbReference>
<dbReference type="GO" id="GO:0005737">
    <property type="term" value="C:cytoplasm"/>
    <property type="evidence" value="ECO:0007669"/>
    <property type="project" value="TreeGrafter"/>
</dbReference>
<dbReference type="InterPro" id="IPR051908">
    <property type="entry name" value="Ribosomal_N-acetyltransferase"/>
</dbReference>
<dbReference type="SUPFAM" id="SSF55729">
    <property type="entry name" value="Acyl-CoA N-acyltransferases (Nat)"/>
    <property type="match status" value="1"/>
</dbReference>
<comment type="caution">
    <text evidence="2">The sequence shown here is derived from an EMBL/GenBank/DDBJ whole genome shotgun (WGS) entry which is preliminary data.</text>
</comment>
<dbReference type="CDD" id="cd04301">
    <property type="entry name" value="NAT_SF"/>
    <property type="match status" value="1"/>
</dbReference>
<dbReference type="InterPro" id="IPR000182">
    <property type="entry name" value="GNAT_dom"/>
</dbReference>
<reference evidence="2" key="2">
    <citation type="submission" date="2020-09" db="EMBL/GenBank/DDBJ databases">
        <authorList>
            <person name="Sun Q."/>
            <person name="Ohkuma M."/>
        </authorList>
    </citation>
    <scope>NUCLEOTIDE SEQUENCE</scope>
    <source>
        <strain evidence="2">JCM 4346</strain>
    </source>
</reference>
<dbReference type="PROSITE" id="PS51186">
    <property type="entry name" value="GNAT"/>
    <property type="match status" value="1"/>
</dbReference>
<reference evidence="2" key="1">
    <citation type="journal article" date="2014" name="Int. J. Syst. Evol. Microbiol.">
        <title>Complete genome sequence of Corynebacterium casei LMG S-19264T (=DSM 44701T), isolated from a smear-ripened cheese.</title>
        <authorList>
            <consortium name="US DOE Joint Genome Institute (JGI-PGF)"/>
            <person name="Walter F."/>
            <person name="Albersmeier A."/>
            <person name="Kalinowski J."/>
            <person name="Ruckert C."/>
        </authorList>
    </citation>
    <scope>NUCLEOTIDE SEQUENCE</scope>
    <source>
        <strain evidence="2">JCM 4346</strain>
    </source>
</reference>
<organism evidence="2 3">
    <name type="scientific">Streptomyces aurantiogriseus</name>
    <dbReference type="NCBI Taxonomy" id="66870"/>
    <lineage>
        <taxon>Bacteria</taxon>
        <taxon>Bacillati</taxon>
        <taxon>Actinomycetota</taxon>
        <taxon>Actinomycetes</taxon>
        <taxon>Kitasatosporales</taxon>
        <taxon>Streptomycetaceae</taxon>
        <taxon>Streptomyces</taxon>
    </lineage>
</organism>
<evidence type="ECO:0000313" key="3">
    <source>
        <dbReference type="Proteomes" id="UP000658320"/>
    </source>
</evidence>
<dbReference type="Pfam" id="PF13302">
    <property type="entry name" value="Acetyltransf_3"/>
    <property type="match status" value="1"/>
</dbReference>
<name>A0A918C5C0_9ACTN</name>
<dbReference type="RefSeq" id="WP_189935206.1">
    <property type="nucleotide sequence ID" value="NZ_BMSX01000004.1"/>
</dbReference>
<dbReference type="InterPro" id="IPR016181">
    <property type="entry name" value="Acyl_CoA_acyltransferase"/>
</dbReference>
<evidence type="ECO:0000313" key="2">
    <source>
        <dbReference type="EMBL" id="GGR07443.1"/>
    </source>
</evidence>
<protein>
    <submittedName>
        <fullName evidence="2">Acetyltransferase</fullName>
    </submittedName>
</protein>
<evidence type="ECO:0000259" key="1">
    <source>
        <dbReference type="PROSITE" id="PS51186"/>
    </source>
</evidence>
<sequence>MTDTHEPYAAAPPAPGLEGLGLRLRPWDPESAADVDAWLRGHVDPEFQRWNTPLRTITDTATARESLRAKTADVAAGTSAIFCVTDADDGTILGQVGLNVIDRVQSFGNIGYWVLPEARGHQVATRALLLATRWAYAEVGLHRLELGHALGHEASCRIAERCGFLYEGTLRGAMWEAGRRDAWRDVHRHGRLATDPEPEIGAPR</sequence>
<accession>A0A918C5C0</accession>
<feature type="domain" description="N-acetyltransferase" evidence="1">
    <location>
        <begin position="22"/>
        <end position="190"/>
    </location>
</feature>
<gene>
    <name evidence="2" type="ORF">GCM10010251_24210</name>
</gene>
<dbReference type="GO" id="GO:0008999">
    <property type="term" value="F:protein-N-terminal-alanine acetyltransferase activity"/>
    <property type="evidence" value="ECO:0007669"/>
    <property type="project" value="TreeGrafter"/>
</dbReference>
<dbReference type="EMBL" id="BMSX01000004">
    <property type="protein sequence ID" value="GGR07443.1"/>
    <property type="molecule type" value="Genomic_DNA"/>
</dbReference>
<proteinExistence type="predicted"/>
<dbReference type="Proteomes" id="UP000658320">
    <property type="component" value="Unassembled WGS sequence"/>
</dbReference>
<dbReference type="PANTHER" id="PTHR43441:SF10">
    <property type="entry name" value="ACETYLTRANSFERASE"/>
    <property type="match status" value="1"/>
</dbReference>
<keyword evidence="3" id="KW-1185">Reference proteome</keyword>
<dbReference type="Gene3D" id="3.40.630.30">
    <property type="match status" value="1"/>
</dbReference>
<dbReference type="AlphaFoldDB" id="A0A918C5C0"/>
<dbReference type="GO" id="GO:1990189">
    <property type="term" value="F:protein N-terminal-serine acetyltransferase activity"/>
    <property type="evidence" value="ECO:0007669"/>
    <property type="project" value="TreeGrafter"/>
</dbReference>